<dbReference type="PANTHER" id="PTHR43876">
    <property type="entry name" value="UBIQUINONE BIOSYNTHESIS MONOOXYGENASE COQ6, MITOCHONDRIAL"/>
    <property type="match status" value="1"/>
</dbReference>
<dbReference type="OrthoDB" id="10016252at2759"/>
<organism evidence="5 6">
    <name type="scientific">Cochliobolus heterostrophus (strain C4 / ATCC 48331 / race T)</name>
    <name type="common">Southern corn leaf blight fungus</name>
    <name type="synonym">Bipolaris maydis</name>
    <dbReference type="NCBI Taxonomy" id="665024"/>
    <lineage>
        <taxon>Eukaryota</taxon>
        <taxon>Fungi</taxon>
        <taxon>Dikarya</taxon>
        <taxon>Ascomycota</taxon>
        <taxon>Pezizomycotina</taxon>
        <taxon>Dothideomycetes</taxon>
        <taxon>Pleosporomycetidae</taxon>
        <taxon>Pleosporales</taxon>
        <taxon>Pleosporineae</taxon>
        <taxon>Pleosporaceae</taxon>
        <taxon>Bipolaris</taxon>
    </lineage>
</organism>
<dbReference type="AlphaFoldDB" id="N4WSX1"/>
<dbReference type="GO" id="GO:0005739">
    <property type="term" value="C:mitochondrion"/>
    <property type="evidence" value="ECO:0007669"/>
    <property type="project" value="TreeGrafter"/>
</dbReference>
<keyword evidence="3" id="KW-0560">Oxidoreductase</keyword>
<dbReference type="Pfam" id="PF01494">
    <property type="entry name" value="FAD_binding_3"/>
    <property type="match status" value="1"/>
</dbReference>
<dbReference type="InterPro" id="IPR036188">
    <property type="entry name" value="FAD/NAD-bd_sf"/>
</dbReference>
<evidence type="ECO:0000256" key="3">
    <source>
        <dbReference type="ARBA" id="ARBA00023002"/>
    </source>
</evidence>
<keyword evidence="6" id="KW-1185">Reference proteome</keyword>
<gene>
    <name evidence="5" type="ORF">COCC4DRAFT_141898</name>
</gene>
<evidence type="ECO:0000259" key="4">
    <source>
        <dbReference type="Pfam" id="PF01494"/>
    </source>
</evidence>
<dbReference type="InterPro" id="IPR051205">
    <property type="entry name" value="UbiH/COQ6_monooxygenase"/>
</dbReference>
<dbReference type="GO" id="GO:0071949">
    <property type="term" value="F:FAD binding"/>
    <property type="evidence" value="ECO:0007669"/>
    <property type="project" value="InterPro"/>
</dbReference>
<dbReference type="Gene3D" id="3.30.70.2450">
    <property type="match status" value="1"/>
</dbReference>
<dbReference type="PANTHER" id="PTHR43876:SF18">
    <property type="entry name" value="PUTATIVE (AFU_ORTHOLOGUE AFUA_3G09540)-RELATED"/>
    <property type="match status" value="1"/>
</dbReference>
<dbReference type="HOGENOM" id="CLU_009665_2_2_1"/>
<dbReference type="GO" id="GO:0016491">
    <property type="term" value="F:oxidoreductase activity"/>
    <property type="evidence" value="ECO:0007669"/>
    <property type="project" value="UniProtKB-KW"/>
</dbReference>
<keyword evidence="1" id="KW-0285">Flavoprotein</keyword>
<evidence type="ECO:0000313" key="5">
    <source>
        <dbReference type="EMBL" id="ENI03639.1"/>
    </source>
</evidence>
<dbReference type="GeneID" id="25837983"/>
<evidence type="ECO:0000256" key="1">
    <source>
        <dbReference type="ARBA" id="ARBA00022630"/>
    </source>
</evidence>
<sequence>MSSPEKPFVVVLLVQRGIHVKLLDLADKEDERPRATHYGPPAIYEMTRAGIIDEVREAGFVPEGVAWRKPDLSVIAAINSTILEDEASKMVFLPLNQLSKILVKHLSATPLASIYWQHRVVGIGQDDENAWVEVETPEGRKAILAPYIVGYDGANSQIGHSLFGDWELPGYTWKEQIVATNIYYDFEKFGLGHASFIIDRENWYMASRITNDRLWRVTYGDIPGCTDNELRARQLEKFRRMLPGNPRPDQYKLIGFSPYKVHQWLAKKMKVGRFLLAALLAADATHLCHPFGGLGLTGGLVDVCGLSDCFGGIYEGKADDEILDKYDEILRAKYTDIFNHISTENFKRIFDQDPEEAAEKGDAKKSHKFALGANAIQYDFTKHYKSKTTN</sequence>
<dbReference type="RefSeq" id="XP_014077548.1">
    <property type="nucleotide sequence ID" value="XM_014222073.1"/>
</dbReference>
<dbReference type="PRINTS" id="PR00420">
    <property type="entry name" value="RNGMNOXGNASE"/>
</dbReference>
<dbReference type="EMBL" id="KB733459">
    <property type="protein sequence ID" value="ENI03639.1"/>
    <property type="molecule type" value="Genomic_DNA"/>
</dbReference>
<dbReference type="InterPro" id="IPR002938">
    <property type="entry name" value="FAD-bd"/>
</dbReference>
<dbReference type="Proteomes" id="UP000012338">
    <property type="component" value="Unassembled WGS sequence"/>
</dbReference>
<feature type="domain" description="FAD-binding" evidence="4">
    <location>
        <begin position="12"/>
        <end position="329"/>
    </location>
</feature>
<accession>N4WSX1</accession>
<evidence type="ECO:0000313" key="6">
    <source>
        <dbReference type="Proteomes" id="UP000012338"/>
    </source>
</evidence>
<reference evidence="6" key="2">
    <citation type="journal article" date="2013" name="PLoS Genet.">
        <title>Comparative genome structure, secondary metabolite, and effector coding capacity across Cochliobolus pathogens.</title>
        <authorList>
            <person name="Condon B.J."/>
            <person name="Leng Y."/>
            <person name="Wu D."/>
            <person name="Bushley K.E."/>
            <person name="Ohm R.A."/>
            <person name="Otillar R."/>
            <person name="Martin J."/>
            <person name="Schackwitz W."/>
            <person name="Grimwood J."/>
            <person name="MohdZainudin N."/>
            <person name="Xue C."/>
            <person name="Wang R."/>
            <person name="Manning V.A."/>
            <person name="Dhillon B."/>
            <person name="Tu Z.J."/>
            <person name="Steffenson B.J."/>
            <person name="Salamov A."/>
            <person name="Sun H."/>
            <person name="Lowry S."/>
            <person name="LaButti K."/>
            <person name="Han J."/>
            <person name="Copeland A."/>
            <person name="Lindquist E."/>
            <person name="Barry K."/>
            <person name="Schmutz J."/>
            <person name="Baker S.E."/>
            <person name="Ciuffetti L.M."/>
            <person name="Grigoriev I.V."/>
            <person name="Zhong S."/>
            <person name="Turgeon B.G."/>
        </authorList>
    </citation>
    <scope>NUCLEOTIDE SEQUENCE [LARGE SCALE GENOMIC DNA]</scope>
    <source>
        <strain evidence="6">C4 / ATCC 48331 / race T</strain>
    </source>
</reference>
<reference evidence="5 6" key="1">
    <citation type="journal article" date="2012" name="PLoS Pathog.">
        <title>Diverse lifestyles and strategies of plant pathogenesis encoded in the genomes of eighteen Dothideomycetes fungi.</title>
        <authorList>
            <person name="Ohm R.A."/>
            <person name="Feau N."/>
            <person name="Henrissat B."/>
            <person name="Schoch C.L."/>
            <person name="Horwitz B.A."/>
            <person name="Barry K.W."/>
            <person name="Condon B.J."/>
            <person name="Copeland A.C."/>
            <person name="Dhillon B."/>
            <person name="Glaser F."/>
            <person name="Hesse C.N."/>
            <person name="Kosti I."/>
            <person name="LaButti K."/>
            <person name="Lindquist E.A."/>
            <person name="Lucas S."/>
            <person name="Salamov A.A."/>
            <person name="Bradshaw R.E."/>
            <person name="Ciuffetti L."/>
            <person name="Hamelin R.C."/>
            <person name="Kema G.H.J."/>
            <person name="Lawrence C."/>
            <person name="Scott J.A."/>
            <person name="Spatafora J.W."/>
            <person name="Turgeon B.G."/>
            <person name="de Wit P.J.G.M."/>
            <person name="Zhong S."/>
            <person name="Goodwin S.B."/>
            <person name="Grigoriev I.V."/>
        </authorList>
    </citation>
    <scope>NUCLEOTIDE SEQUENCE [LARGE SCALE GENOMIC DNA]</scope>
    <source>
        <strain evidence="6">C4 / ATCC 48331 / race T</strain>
    </source>
</reference>
<dbReference type="SUPFAM" id="SSF51905">
    <property type="entry name" value="FAD/NAD(P)-binding domain"/>
    <property type="match status" value="1"/>
</dbReference>
<proteinExistence type="predicted"/>
<keyword evidence="2" id="KW-0274">FAD</keyword>
<name>N4WSX1_COCH4</name>
<dbReference type="Gene3D" id="3.50.50.60">
    <property type="entry name" value="FAD/NAD(P)-binding domain"/>
    <property type="match status" value="1"/>
</dbReference>
<evidence type="ECO:0000256" key="2">
    <source>
        <dbReference type="ARBA" id="ARBA00022827"/>
    </source>
</evidence>
<protein>
    <recommendedName>
        <fullName evidence="4">FAD-binding domain-containing protein</fullName>
    </recommendedName>
</protein>